<dbReference type="Proteomes" id="UP000078162">
    <property type="component" value="Chromosome"/>
</dbReference>
<evidence type="ECO:0000313" key="3">
    <source>
        <dbReference type="Proteomes" id="UP000078162"/>
    </source>
</evidence>
<feature type="transmembrane region" description="Helical" evidence="1">
    <location>
        <begin position="40"/>
        <end position="65"/>
    </location>
</feature>
<protein>
    <submittedName>
        <fullName evidence="2">Uncharacterized protein</fullName>
    </submittedName>
</protein>
<proteinExistence type="predicted"/>
<dbReference type="RefSeq" id="WP_066482830.1">
    <property type="nucleotide sequence ID" value="NZ_CP014639.1"/>
</dbReference>
<dbReference type="EMBL" id="CP014639">
    <property type="protein sequence ID" value="ANH78984.1"/>
    <property type="molecule type" value="Genomic_DNA"/>
</dbReference>
<accession>A0A1A9HY69</accession>
<name>A0A1A9HY69_9CHLA</name>
<gene>
    <name evidence="2" type="ORF">Cs308_0814</name>
</gene>
<keyword evidence="3" id="KW-1185">Reference proteome</keyword>
<feature type="transmembrane region" description="Helical" evidence="1">
    <location>
        <begin position="77"/>
        <end position="100"/>
    </location>
</feature>
<organism evidence="2 3">
    <name type="scientific">Candidatus Chlamydia sanziniae</name>
    <dbReference type="NCBI Taxonomy" id="1806891"/>
    <lineage>
        <taxon>Bacteria</taxon>
        <taxon>Pseudomonadati</taxon>
        <taxon>Chlamydiota</taxon>
        <taxon>Chlamydiia</taxon>
        <taxon>Chlamydiales</taxon>
        <taxon>Chlamydiaceae</taxon>
        <taxon>Chlamydia/Chlamydophila group</taxon>
        <taxon>Chlamydia</taxon>
    </lineage>
</organism>
<keyword evidence="1" id="KW-1133">Transmembrane helix</keyword>
<evidence type="ECO:0000313" key="2">
    <source>
        <dbReference type="EMBL" id="ANH78984.1"/>
    </source>
</evidence>
<dbReference type="STRING" id="1806891.Cs308_0814"/>
<reference evidence="3" key="1">
    <citation type="submission" date="2016-03" db="EMBL/GenBank/DDBJ databases">
        <title>Culture-independent genomics supports pathogen discovery for uncultivable bacteria within the genus Chlamydia.</title>
        <authorList>
            <person name="Taylor-Brown A."/>
            <person name="Bachmann N.L."/>
            <person name="Borel N."/>
            <person name="Polkinghorne A."/>
        </authorList>
    </citation>
    <scope>NUCLEOTIDE SEQUENCE [LARGE SCALE GENOMIC DNA]</scope>
    <source>
        <strain evidence="3">2742-308</strain>
    </source>
</reference>
<dbReference type="PATRIC" id="fig|1806891.3.peg.807"/>
<dbReference type="OrthoDB" id="18005at2"/>
<sequence length="210" mass="23599">MSMPSLFESSTPPTPLLSVLTSEQKLEIYHNVSYHRWKGVLPAILAAIILTFAVIVFSLGAILLGCPPIGVSIMTEIILPLIVPAVLAFILLVLPLNIYAYSHHKHALNLHKNLAESNYNQIRNHCIQEKNISKQPLANFIESNVLVPQASKRFSFISLGKTIKGLPPKDSDQASRYDETILQALEYVKEGIHMNQYEKKKRDKREAEET</sequence>
<dbReference type="KEGG" id="csaz:Cs308_0814"/>
<dbReference type="AlphaFoldDB" id="A0A1A9HY69"/>
<evidence type="ECO:0000256" key="1">
    <source>
        <dbReference type="SAM" id="Phobius"/>
    </source>
</evidence>
<keyword evidence="1" id="KW-0812">Transmembrane</keyword>
<keyword evidence="1" id="KW-0472">Membrane</keyword>